<name>A0A0C7N2X8_9SACH</name>
<dbReference type="EMBL" id="LN736370">
    <property type="protein sequence ID" value="CEP64477.1"/>
    <property type="molecule type" value="Genomic_DNA"/>
</dbReference>
<dbReference type="AlphaFoldDB" id="A0A0C7N2X8"/>
<dbReference type="GO" id="GO:0032040">
    <property type="term" value="C:small-subunit processome"/>
    <property type="evidence" value="ECO:0007669"/>
    <property type="project" value="EnsemblFungi"/>
</dbReference>
<reference evidence="1 2" key="1">
    <citation type="submission" date="2014-12" db="EMBL/GenBank/DDBJ databases">
        <authorList>
            <person name="Neuveglise Cecile"/>
        </authorList>
    </citation>
    <scope>NUCLEOTIDE SEQUENCE [LARGE SCALE GENOMIC DNA]</scope>
    <source>
        <strain evidence="1 2">CBS 12615</strain>
    </source>
</reference>
<dbReference type="GO" id="GO:0030686">
    <property type="term" value="C:90S preribosome"/>
    <property type="evidence" value="ECO:0007669"/>
    <property type="project" value="EnsemblFungi"/>
</dbReference>
<proteinExistence type="predicted"/>
<dbReference type="RefSeq" id="XP_022630684.1">
    <property type="nucleotide sequence ID" value="XM_022775320.1"/>
</dbReference>
<sequence>MSLKQLDKDNLATNALTSLVERCKNDPKLSNDKNIHMVINTEKPIGLKNDHVPRIIPLTKCRMHKPGDLRILLITKDPSTLYRKTLTEDPATADLFKTVLSVRNLKGKYRGSKLNKLFKEYDLVVADYRVHHLLPSILGSAFYHSKKKLPFIVQMARNAKIKGQKLPEECDSSYVRAQIRSIAKNTFYVPNVDNCLSVKIGEVGIHTPQEMVHNIQDVVSFLTDKSKKPQGGVIRGDISGIFVKTSNSTSLPILRLEKKAAVTVDDELRL</sequence>
<dbReference type="Pfam" id="PF00687">
    <property type="entry name" value="Ribosomal_L1"/>
    <property type="match status" value="1"/>
</dbReference>
<organism evidence="1 2">
    <name type="scientific">Lachancea lanzarotensis</name>
    <dbReference type="NCBI Taxonomy" id="1245769"/>
    <lineage>
        <taxon>Eukaryota</taxon>
        <taxon>Fungi</taxon>
        <taxon>Dikarya</taxon>
        <taxon>Ascomycota</taxon>
        <taxon>Saccharomycotina</taxon>
        <taxon>Saccharomycetes</taxon>
        <taxon>Saccharomycetales</taxon>
        <taxon>Saccharomycetaceae</taxon>
        <taxon>Lachancea</taxon>
    </lineage>
</organism>
<accession>A0A0C7N2X8</accession>
<protein>
    <submittedName>
        <fullName evidence="1">LALA0S11e05050g1_1</fullName>
    </submittedName>
</protein>
<gene>
    <name evidence="1" type="ORF">LALA0_S11e05050g</name>
</gene>
<dbReference type="Proteomes" id="UP000054304">
    <property type="component" value="Unassembled WGS sequence"/>
</dbReference>
<dbReference type="STRING" id="1245769.A0A0C7N2X8"/>
<dbReference type="InterPro" id="IPR028364">
    <property type="entry name" value="Ribosomal_uL1/biogenesis"/>
</dbReference>
<evidence type="ECO:0000313" key="2">
    <source>
        <dbReference type="Proteomes" id="UP000054304"/>
    </source>
</evidence>
<dbReference type="GeneID" id="34688030"/>
<keyword evidence="2" id="KW-1185">Reference proteome</keyword>
<dbReference type="HOGENOM" id="CLU_063901_0_0_1"/>
<evidence type="ECO:0000313" key="1">
    <source>
        <dbReference type="EMBL" id="CEP64477.1"/>
    </source>
</evidence>
<dbReference type="GO" id="GO:0000462">
    <property type="term" value="P:maturation of SSU-rRNA from tricistronic rRNA transcript (SSU-rRNA, 5.8S rRNA, LSU-rRNA)"/>
    <property type="evidence" value="ECO:0007669"/>
    <property type="project" value="EnsemblFungi"/>
</dbReference>
<dbReference type="InterPro" id="IPR023674">
    <property type="entry name" value="Ribosomal_uL1-like"/>
</dbReference>
<dbReference type="SUPFAM" id="SSF56808">
    <property type="entry name" value="Ribosomal protein L1"/>
    <property type="match status" value="1"/>
</dbReference>
<dbReference type="OrthoDB" id="10251727at2759"/>